<protein>
    <recommendedName>
        <fullName evidence="1">SEA domain-containing protein</fullName>
    </recommendedName>
</protein>
<keyword evidence="3" id="KW-1185">Reference proteome</keyword>
<organism evidence="2 3">
    <name type="scientific">Cichlidogyrus casuarinus</name>
    <dbReference type="NCBI Taxonomy" id="1844966"/>
    <lineage>
        <taxon>Eukaryota</taxon>
        <taxon>Metazoa</taxon>
        <taxon>Spiralia</taxon>
        <taxon>Lophotrochozoa</taxon>
        <taxon>Platyhelminthes</taxon>
        <taxon>Monogenea</taxon>
        <taxon>Monopisthocotylea</taxon>
        <taxon>Dactylogyridea</taxon>
        <taxon>Ancyrocephalidae</taxon>
        <taxon>Cichlidogyrus</taxon>
    </lineage>
</organism>
<reference evidence="2 3" key="1">
    <citation type="submission" date="2024-11" db="EMBL/GenBank/DDBJ databases">
        <title>Adaptive evolution of stress response genes in parasites aligns with host niche diversity.</title>
        <authorList>
            <person name="Hahn C."/>
            <person name="Resl P."/>
        </authorList>
    </citation>
    <scope>NUCLEOTIDE SEQUENCE [LARGE SCALE GENOMIC DNA]</scope>
    <source>
        <strain evidence="2">EGGRZ-B1_66</strain>
        <tissue evidence="2">Body</tissue>
    </source>
</reference>
<proteinExistence type="predicted"/>
<feature type="domain" description="SEA" evidence="1">
    <location>
        <begin position="137"/>
        <end position="207"/>
    </location>
</feature>
<sequence length="279" mass="28974">MSTGTDPVPSEPSDKIDIETIAMTSSPTSVVLAQTSPTTASVSVFGPLPVCTSDYSMILTTNGKDGPRQTLKTRPTQVNGLAVGNSYSVTVSIETKGQAGSPITSNIVKFASSFEAPPQTDNSVEVSAAVSGQDGNNQVYDPSLEDKNSPEFIAISNNLCNSMATFISNAPGNFWVSNCSVSKLTPGSVMALTNMVVSQLQKANSSATKAFDPQITISSGMARTSPSQVALLLDSNSLKANTSEVIRPSTVAPSGTWSTTSTNTAAVLCMQLFIAIAPF</sequence>
<evidence type="ECO:0000259" key="1">
    <source>
        <dbReference type="Pfam" id="PF01390"/>
    </source>
</evidence>
<evidence type="ECO:0000313" key="2">
    <source>
        <dbReference type="EMBL" id="KAL3307036.1"/>
    </source>
</evidence>
<dbReference type="AlphaFoldDB" id="A0ABD2PI71"/>
<dbReference type="InterPro" id="IPR036364">
    <property type="entry name" value="SEA_dom_sf"/>
</dbReference>
<comment type="caution">
    <text evidence="2">The sequence shown here is derived from an EMBL/GenBank/DDBJ whole genome shotgun (WGS) entry which is preliminary data.</text>
</comment>
<dbReference type="InterPro" id="IPR000082">
    <property type="entry name" value="SEA_dom"/>
</dbReference>
<accession>A0ABD2PI71</accession>
<dbReference type="EMBL" id="JBJKFK010008591">
    <property type="protein sequence ID" value="KAL3307036.1"/>
    <property type="molecule type" value="Genomic_DNA"/>
</dbReference>
<evidence type="ECO:0000313" key="3">
    <source>
        <dbReference type="Proteomes" id="UP001626550"/>
    </source>
</evidence>
<dbReference type="Pfam" id="PF01390">
    <property type="entry name" value="SEA"/>
    <property type="match status" value="1"/>
</dbReference>
<name>A0ABD2PI71_9PLAT</name>
<gene>
    <name evidence="2" type="ORF">Ciccas_014463</name>
</gene>
<dbReference type="SUPFAM" id="SSF82671">
    <property type="entry name" value="SEA domain"/>
    <property type="match status" value="1"/>
</dbReference>
<dbReference type="Proteomes" id="UP001626550">
    <property type="component" value="Unassembled WGS sequence"/>
</dbReference>